<keyword evidence="1" id="KW-1133">Transmembrane helix</keyword>
<keyword evidence="3" id="KW-1185">Reference proteome</keyword>
<keyword evidence="1" id="KW-0472">Membrane</keyword>
<dbReference type="AlphaFoldDB" id="A0ABD2NER5"/>
<dbReference type="Proteomes" id="UP001516400">
    <property type="component" value="Unassembled WGS sequence"/>
</dbReference>
<evidence type="ECO:0000256" key="1">
    <source>
        <dbReference type="SAM" id="Phobius"/>
    </source>
</evidence>
<organism evidence="2 3">
    <name type="scientific">Cryptolaemus montrouzieri</name>
    <dbReference type="NCBI Taxonomy" id="559131"/>
    <lineage>
        <taxon>Eukaryota</taxon>
        <taxon>Metazoa</taxon>
        <taxon>Ecdysozoa</taxon>
        <taxon>Arthropoda</taxon>
        <taxon>Hexapoda</taxon>
        <taxon>Insecta</taxon>
        <taxon>Pterygota</taxon>
        <taxon>Neoptera</taxon>
        <taxon>Endopterygota</taxon>
        <taxon>Coleoptera</taxon>
        <taxon>Polyphaga</taxon>
        <taxon>Cucujiformia</taxon>
        <taxon>Coccinelloidea</taxon>
        <taxon>Coccinellidae</taxon>
        <taxon>Scymninae</taxon>
        <taxon>Scymnini</taxon>
        <taxon>Cryptolaemus</taxon>
    </lineage>
</organism>
<accession>A0ABD2NER5</accession>
<sequence length="187" mass="22242">MTYTDFTLYLKIICPFLIPTSICPRMKPFHPPDLTLLKYDNILSIENPKIMEIGPQQTKYYFVPSMAMLHTTCAVSNTRKEIFPTATIDEEKYIILPKMTIFPRKSKDMKCWTNENIPDITVEEVDQWNLQLSRFTLILILSILVFMIFTYFIFKYLRKKYFYKFTPNEGDTFNLRGEKLHDTNTIF</sequence>
<protein>
    <submittedName>
        <fullName evidence="2">Uncharacterized protein</fullName>
    </submittedName>
</protein>
<dbReference type="EMBL" id="JABFTP020000103">
    <property type="protein sequence ID" value="KAL3276822.1"/>
    <property type="molecule type" value="Genomic_DNA"/>
</dbReference>
<evidence type="ECO:0000313" key="3">
    <source>
        <dbReference type="Proteomes" id="UP001516400"/>
    </source>
</evidence>
<keyword evidence="1" id="KW-0812">Transmembrane</keyword>
<comment type="caution">
    <text evidence="2">The sequence shown here is derived from an EMBL/GenBank/DDBJ whole genome shotgun (WGS) entry which is preliminary data.</text>
</comment>
<reference evidence="2 3" key="1">
    <citation type="journal article" date="2021" name="BMC Biol.">
        <title>Horizontally acquired antibacterial genes associated with adaptive radiation of ladybird beetles.</title>
        <authorList>
            <person name="Li H.S."/>
            <person name="Tang X.F."/>
            <person name="Huang Y.H."/>
            <person name="Xu Z.Y."/>
            <person name="Chen M.L."/>
            <person name="Du X.Y."/>
            <person name="Qiu B.Y."/>
            <person name="Chen P.T."/>
            <person name="Zhang W."/>
            <person name="Slipinski A."/>
            <person name="Escalona H.E."/>
            <person name="Waterhouse R.M."/>
            <person name="Zwick A."/>
            <person name="Pang H."/>
        </authorList>
    </citation>
    <scope>NUCLEOTIDE SEQUENCE [LARGE SCALE GENOMIC DNA]</scope>
    <source>
        <strain evidence="2">SYSU2018</strain>
    </source>
</reference>
<name>A0ABD2NER5_9CUCU</name>
<gene>
    <name evidence="2" type="ORF">HHI36_012183</name>
</gene>
<evidence type="ECO:0000313" key="2">
    <source>
        <dbReference type="EMBL" id="KAL3276822.1"/>
    </source>
</evidence>
<proteinExistence type="predicted"/>
<feature type="transmembrane region" description="Helical" evidence="1">
    <location>
        <begin position="135"/>
        <end position="154"/>
    </location>
</feature>